<dbReference type="InterPro" id="IPR014748">
    <property type="entry name" value="Enoyl-CoA_hydra_C"/>
</dbReference>
<dbReference type="AlphaFoldDB" id="A0A7W6LEI5"/>
<dbReference type="SUPFAM" id="SSF52096">
    <property type="entry name" value="ClpP/crotonase"/>
    <property type="match status" value="1"/>
</dbReference>
<dbReference type="FunFam" id="1.10.12.10:FF:000001">
    <property type="entry name" value="Probable enoyl-CoA hydratase, mitochondrial"/>
    <property type="match status" value="1"/>
</dbReference>
<evidence type="ECO:0000256" key="3">
    <source>
        <dbReference type="RuleBase" id="RU003707"/>
    </source>
</evidence>
<dbReference type="PANTHER" id="PTHR11941">
    <property type="entry name" value="ENOYL-COA HYDRATASE-RELATED"/>
    <property type="match status" value="1"/>
</dbReference>
<dbReference type="PROSITE" id="PS00166">
    <property type="entry name" value="ENOYL_COA_HYDRATASE"/>
    <property type="match status" value="1"/>
</dbReference>
<comment type="caution">
    <text evidence="5">The sequence shown here is derived from an EMBL/GenBank/DDBJ whole genome shotgun (WGS) entry which is preliminary data.</text>
</comment>
<sequence>MNAPHVPNHAPNHALKLNGQTQQQPEDDLIVSVEGRVATIRINRPQVLNALNSQLMHRILELATGFDRDPCIRALIIAGSRKAFAAGADIAELSEHTHATMYEADVFHEWDRFADLRLPKIAAVSGYALGGGCELAMMCDIVLASETAKFGQPEVKIGCIPGMGGSQRLTRLVGRACAMDMILTGRMVDANEALRMGLVSRVLPVDELEREAATVAATIASYAHDIVMMARQAVNAAEETTLSAGLRYERQIYHGLYGSAAQREGMAAFREKRAPNF</sequence>
<dbReference type="GO" id="GO:0004300">
    <property type="term" value="F:enoyl-CoA hydratase activity"/>
    <property type="evidence" value="ECO:0007669"/>
    <property type="project" value="UniProtKB-EC"/>
</dbReference>
<dbReference type="EMBL" id="JACIEC010000001">
    <property type="protein sequence ID" value="MBB4142761.1"/>
    <property type="molecule type" value="Genomic_DNA"/>
</dbReference>
<dbReference type="PANTHER" id="PTHR11941:SF54">
    <property type="entry name" value="ENOYL-COA HYDRATASE, MITOCHONDRIAL"/>
    <property type="match status" value="1"/>
</dbReference>
<dbReference type="FunFam" id="3.90.226.10:FF:000009">
    <property type="entry name" value="Carnitinyl-CoA dehydratase"/>
    <property type="match status" value="1"/>
</dbReference>
<name>A0A7W6LEI5_9HYPH</name>
<evidence type="ECO:0000256" key="2">
    <source>
        <dbReference type="ARBA" id="ARBA00023239"/>
    </source>
</evidence>
<evidence type="ECO:0000256" key="1">
    <source>
        <dbReference type="ARBA" id="ARBA00005254"/>
    </source>
</evidence>
<dbReference type="Gene3D" id="3.90.226.10">
    <property type="entry name" value="2-enoyl-CoA Hydratase, Chain A, domain 1"/>
    <property type="match status" value="1"/>
</dbReference>
<dbReference type="RefSeq" id="WP_165136717.1">
    <property type="nucleotide sequence ID" value="NZ_CP049250.1"/>
</dbReference>
<keyword evidence="6" id="KW-1185">Reference proteome</keyword>
<evidence type="ECO:0000313" key="5">
    <source>
        <dbReference type="EMBL" id="MBB4142761.1"/>
    </source>
</evidence>
<dbReference type="Pfam" id="PF00378">
    <property type="entry name" value="ECH_1"/>
    <property type="match status" value="1"/>
</dbReference>
<proteinExistence type="inferred from homology"/>
<dbReference type="Proteomes" id="UP000519897">
    <property type="component" value="Unassembled WGS sequence"/>
</dbReference>
<gene>
    <name evidence="5" type="ORF">GGQ72_001260</name>
</gene>
<dbReference type="GO" id="GO:0006635">
    <property type="term" value="P:fatty acid beta-oxidation"/>
    <property type="evidence" value="ECO:0007669"/>
    <property type="project" value="TreeGrafter"/>
</dbReference>
<keyword evidence="2 5" id="KW-0456">Lyase</keyword>
<dbReference type="InterPro" id="IPR018376">
    <property type="entry name" value="Enoyl-CoA_hyd/isom_CS"/>
</dbReference>
<feature type="region of interest" description="Disordered" evidence="4">
    <location>
        <begin position="1"/>
        <end position="21"/>
    </location>
</feature>
<dbReference type="Gene3D" id="1.10.12.10">
    <property type="entry name" value="Lyase 2-enoyl-coa Hydratase, Chain A, domain 2"/>
    <property type="match status" value="1"/>
</dbReference>
<dbReference type="InterPro" id="IPR029045">
    <property type="entry name" value="ClpP/crotonase-like_dom_sf"/>
</dbReference>
<reference evidence="5 6" key="1">
    <citation type="submission" date="2020-08" db="EMBL/GenBank/DDBJ databases">
        <title>Genomic Encyclopedia of Type Strains, Phase IV (KMG-IV): sequencing the most valuable type-strain genomes for metagenomic binning, comparative biology and taxonomic classification.</title>
        <authorList>
            <person name="Goeker M."/>
        </authorList>
    </citation>
    <scope>NUCLEOTIDE SEQUENCE [LARGE SCALE GENOMIC DNA]</scope>
    <source>
        <strain evidence="5 6">DSM 29514</strain>
    </source>
</reference>
<dbReference type="CDD" id="cd06558">
    <property type="entry name" value="crotonase-like"/>
    <property type="match status" value="1"/>
</dbReference>
<dbReference type="InterPro" id="IPR001753">
    <property type="entry name" value="Enoyl-CoA_hydra/iso"/>
</dbReference>
<accession>A0A7W6LEI5</accession>
<dbReference type="EC" id="4.2.1.17" evidence="5"/>
<evidence type="ECO:0000313" key="6">
    <source>
        <dbReference type="Proteomes" id="UP000519897"/>
    </source>
</evidence>
<evidence type="ECO:0000256" key="4">
    <source>
        <dbReference type="SAM" id="MobiDB-lite"/>
    </source>
</evidence>
<organism evidence="5 6">
    <name type="scientific">Rhizobium rhizoryzae</name>
    <dbReference type="NCBI Taxonomy" id="451876"/>
    <lineage>
        <taxon>Bacteria</taxon>
        <taxon>Pseudomonadati</taxon>
        <taxon>Pseudomonadota</taxon>
        <taxon>Alphaproteobacteria</taxon>
        <taxon>Hyphomicrobiales</taxon>
        <taxon>Rhizobiaceae</taxon>
        <taxon>Rhizobium/Agrobacterium group</taxon>
        <taxon>Rhizobium</taxon>
    </lineage>
</organism>
<protein>
    <submittedName>
        <fullName evidence="5">Enoyl-CoA hydratase</fullName>
        <ecNumber evidence="5">4.2.1.17</ecNumber>
    </submittedName>
</protein>
<comment type="similarity">
    <text evidence="1 3">Belongs to the enoyl-CoA hydratase/isomerase family.</text>
</comment>